<evidence type="ECO:0000259" key="10">
    <source>
        <dbReference type="PROSITE" id="PS50048"/>
    </source>
</evidence>
<keyword evidence="12" id="KW-1185">Reference proteome</keyword>
<evidence type="ECO:0000256" key="8">
    <source>
        <dbReference type="SAM" id="Coils"/>
    </source>
</evidence>
<feature type="coiled-coil region" evidence="8">
    <location>
        <begin position="105"/>
        <end position="132"/>
    </location>
</feature>
<evidence type="ECO:0000256" key="3">
    <source>
        <dbReference type="ARBA" id="ARBA00022833"/>
    </source>
</evidence>
<dbReference type="GO" id="GO:0000981">
    <property type="term" value="F:DNA-binding transcription factor activity, RNA polymerase II-specific"/>
    <property type="evidence" value="ECO:0007669"/>
    <property type="project" value="InterPro"/>
</dbReference>
<dbReference type="GO" id="GO:0001216">
    <property type="term" value="F:DNA-binding transcription activator activity"/>
    <property type="evidence" value="ECO:0007669"/>
    <property type="project" value="UniProtKB-ARBA"/>
</dbReference>
<dbReference type="AlphaFoldDB" id="A0A9P4TEX4"/>
<reference evidence="11" key="1">
    <citation type="submission" date="2019-04" db="EMBL/GenBank/DDBJ databases">
        <title>Sequencing of skin fungus with MAO and IRED activity.</title>
        <authorList>
            <person name="Marsaioli A.J."/>
            <person name="Bonatto J.M.C."/>
            <person name="Reis Junior O."/>
        </authorList>
    </citation>
    <scope>NUCLEOTIDE SEQUENCE</scope>
    <source>
        <strain evidence="11">30M1</strain>
    </source>
</reference>
<gene>
    <name evidence="11" type="ORF">E8E13_009565</name>
</gene>
<evidence type="ECO:0000256" key="7">
    <source>
        <dbReference type="ARBA" id="ARBA00023242"/>
    </source>
</evidence>
<dbReference type="GO" id="GO:0008270">
    <property type="term" value="F:zinc ion binding"/>
    <property type="evidence" value="ECO:0007669"/>
    <property type="project" value="InterPro"/>
</dbReference>
<dbReference type="SMART" id="SM00906">
    <property type="entry name" value="Fungal_trans"/>
    <property type="match status" value="1"/>
</dbReference>
<dbReference type="OrthoDB" id="2341546at2759"/>
<feature type="region of interest" description="Disordered" evidence="9">
    <location>
        <begin position="658"/>
        <end position="690"/>
    </location>
</feature>
<feature type="compositionally biased region" description="Low complexity" evidence="9">
    <location>
        <begin position="605"/>
        <end position="614"/>
    </location>
</feature>
<dbReference type="PROSITE" id="PS00463">
    <property type="entry name" value="ZN2_CY6_FUNGAL_1"/>
    <property type="match status" value="1"/>
</dbReference>
<dbReference type="Pfam" id="PF00172">
    <property type="entry name" value="Zn_clus"/>
    <property type="match status" value="1"/>
</dbReference>
<evidence type="ECO:0000256" key="5">
    <source>
        <dbReference type="ARBA" id="ARBA00023125"/>
    </source>
</evidence>
<dbReference type="SUPFAM" id="SSF57701">
    <property type="entry name" value="Zn2/Cys6 DNA-binding domain"/>
    <property type="match status" value="1"/>
</dbReference>
<dbReference type="InterPro" id="IPR007219">
    <property type="entry name" value="XnlR_reg_dom"/>
</dbReference>
<dbReference type="FunFam" id="4.10.240.10:FF:000003">
    <property type="entry name" value="C6 transcription factor (Leu3)"/>
    <property type="match status" value="1"/>
</dbReference>
<organism evidence="11 12">
    <name type="scientific">Curvularia kusanoi</name>
    <name type="common">Cochliobolus kusanoi</name>
    <dbReference type="NCBI Taxonomy" id="90978"/>
    <lineage>
        <taxon>Eukaryota</taxon>
        <taxon>Fungi</taxon>
        <taxon>Dikarya</taxon>
        <taxon>Ascomycota</taxon>
        <taxon>Pezizomycotina</taxon>
        <taxon>Dothideomycetes</taxon>
        <taxon>Pleosporomycetidae</taxon>
        <taxon>Pleosporales</taxon>
        <taxon>Pleosporineae</taxon>
        <taxon>Pleosporaceae</taxon>
        <taxon>Curvularia</taxon>
    </lineage>
</organism>
<dbReference type="GO" id="GO:0000976">
    <property type="term" value="F:transcription cis-regulatory region binding"/>
    <property type="evidence" value="ECO:0007669"/>
    <property type="project" value="TreeGrafter"/>
</dbReference>
<dbReference type="PROSITE" id="PS50048">
    <property type="entry name" value="ZN2_CY6_FUNGAL_2"/>
    <property type="match status" value="1"/>
</dbReference>
<comment type="subcellular location">
    <subcellularLocation>
        <location evidence="1">Nucleus</location>
    </subcellularLocation>
</comment>
<dbReference type="InterPro" id="IPR001138">
    <property type="entry name" value="Zn2Cys6_DnaBD"/>
</dbReference>
<keyword evidence="3" id="KW-0862">Zinc</keyword>
<feature type="region of interest" description="Disordered" evidence="9">
    <location>
        <begin position="1"/>
        <end position="56"/>
    </location>
</feature>
<feature type="domain" description="Zn(2)-C6 fungal-type" evidence="10">
    <location>
        <begin position="66"/>
        <end position="99"/>
    </location>
</feature>
<feature type="compositionally biased region" description="Low complexity" evidence="9">
    <location>
        <begin position="665"/>
        <end position="676"/>
    </location>
</feature>
<comment type="caution">
    <text evidence="11">The sequence shown here is derived from an EMBL/GenBank/DDBJ whole genome shotgun (WGS) entry which is preliminary data.</text>
</comment>
<evidence type="ECO:0000256" key="1">
    <source>
        <dbReference type="ARBA" id="ARBA00004123"/>
    </source>
</evidence>
<keyword evidence="4" id="KW-0805">Transcription regulation</keyword>
<dbReference type="InterPro" id="IPR051089">
    <property type="entry name" value="prtT"/>
</dbReference>
<evidence type="ECO:0000313" key="11">
    <source>
        <dbReference type="EMBL" id="KAF3003198.1"/>
    </source>
</evidence>
<sequence>MMSMSDQLSPTTPGTGLPPQGFANSPQSQQRGFKRSASSDDDDFQNGDADGTRPASARRNIAVKRACNECRQQKLKCNVQRDPFVSCARCVKQNLRCVIEPNFKRVGKRNRNAEMEKEMEMLRERLAMYEGRAPMAGQPLLNQPLQQQQQQQPPPLDHQNSFGATPLLKVEDDAFLHTQHQQVAATSLLDLRSGQSPMFYTLGSGEVRLAPTEVNELFTEYFQLYHPFLPFLDQVRSPDEYYNHDHKLLFWAIISVAARRSSNRPTLLTDLAKPLTDLIWDSVRNQPNHHVVKALCLLCTWPVPAERTVTDPTYMLCGVMMQIAMQIGLHQPAHPQDFSRTKVRLQQEDIHDRLRTWAVCNIVAQTVSTGNGQPSITLYDSTLEFKVDDEDHMRTIPPTLFVRLRQEMAASRINKLLYSANTQRFAAEAATTYMSLEADRLKEERGSLDGVDNELEELYHCAVCLHLHLYSFFSPEPRLEQRDDLLTLYFAATTYLDRVFKLQQANKLPYVPYYVMQMALAAGFALLKLLNSDFAGRLPSKGRQYVLQTVEALRRAKVWPNDLLDRFAEVLAQLWKESSRGRSLHSMSQSPSVSNSGIANMFNNQPGQTQQATQQRRESTGMLEDPLGLIVRSRMSMSVMFDCVWRWREAQVNGAAEQLDSTVVTNPTNPDSSSSSTPPPGIIENPAHTMPNFNPHLNTLSMPLALPQGLASANSYEFFDSVSWMLEAQTDWNQYGTGGFGTEFNT</sequence>
<keyword evidence="8" id="KW-0175">Coiled coil</keyword>
<feature type="compositionally biased region" description="Low complexity" evidence="9">
    <location>
        <begin position="10"/>
        <end position="21"/>
    </location>
</feature>
<keyword evidence="7" id="KW-0539">Nucleus</keyword>
<dbReference type="CDD" id="cd00067">
    <property type="entry name" value="GAL4"/>
    <property type="match status" value="1"/>
</dbReference>
<name>A0A9P4TEX4_CURKU</name>
<dbReference type="Gene3D" id="4.10.240.10">
    <property type="entry name" value="Zn(2)-C6 fungal-type DNA-binding domain"/>
    <property type="match status" value="1"/>
</dbReference>
<evidence type="ECO:0000256" key="4">
    <source>
        <dbReference type="ARBA" id="ARBA00023015"/>
    </source>
</evidence>
<keyword evidence="2" id="KW-0479">Metal-binding</keyword>
<dbReference type="Proteomes" id="UP000801428">
    <property type="component" value="Unassembled WGS sequence"/>
</dbReference>
<dbReference type="PANTHER" id="PTHR31845:SF21">
    <property type="entry name" value="REGULATORY PROTEIN LEU3"/>
    <property type="match status" value="1"/>
</dbReference>
<dbReference type="PANTHER" id="PTHR31845">
    <property type="entry name" value="FINGER DOMAIN PROTEIN, PUTATIVE-RELATED"/>
    <property type="match status" value="1"/>
</dbReference>
<feature type="compositionally biased region" description="Polar residues" evidence="9">
    <location>
        <begin position="585"/>
        <end position="604"/>
    </location>
</feature>
<dbReference type="CDD" id="cd12148">
    <property type="entry name" value="fungal_TF_MHR"/>
    <property type="match status" value="1"/>
</dbReference>
<protein>
    <recommendedName>
        <fullName evidence="10">Zn(2)-C6 fungal-type domain-containing protein</fullName>
    </recommendedName>
</protein>
<dbReference type="SMART" id="SM00066">
    <property type="entry name" value="GAL4"/>
    <property type="match status" value="1"/>
</dbReference>
<dbReference type="GO" id="GO:0005634">
    <property type="term" value="C:nucleus"/>
    <property type="evidence" value="ECO:0007669"/>
    <property type="project" value="UniProtKB-SubCell"/>
</dbReference>
<evidence type="ECO:0000256" key="9">
    <source>
        <dbReference type="SAM" id="MobiDB-lite"/>
    </source>
</evidence>
<accession>A0A9P4TEX4</accession>
<evidence type="ECO:0000313" key="12">
    <source>
        <dbReference type="Proteomes" id="UP000801428"/>
    </source>
</evidence>
<evidence type="ECO:0000256" key="6">
    <source>
        <dbReference type="ARBA" id="ARBA00023163"/>
    </source>
</evidence>
<evidence type="ECO:0000256" key="2">
    <source>
        <dbReference type="ARBA" id="ARBA00022723"/>
    </source>
</evidence>
<dbReference type="InterPro" id="IPR036864">
    <property type="entry name" value="Zn2-C6_fun-type_DNA-bd_sf"/>
</dbReference>
<dbReference type="GO" id="GO:0006351">
    <property type="term" value="P:DNA-templated transcription"/>
    <property type="evidence" value="ECO:0007669"/>
    <property type="project" value="InterPro"/>
</dbReference>
<feature type="region of interest" description="Disordered" evidence="9">
    <location>
        <begin position="144"/>
        <end position="163"/>
    </location>
</feature>
<dbReference type="EMBL" id="SWKU01000010">
    <property type="protein sequence ID" value="KAF3003198.1"/>
    <property type="molecule type" value="Genomic_DNA"/>
</dbReference>
<dbReference type="Pfam" id="PF04082">
    <property type="entry name" value="Fungal_trans"/>
    <property type="match status" value="1"/>
</dbReference>
<feature type="compositionally biased region" description="Polar residues" evidence="9">
    <location>
        <begin position="22"/>
        <end position="31"/>
    </location>
</feature>
<keyword evidence="6" id="KW-0804">Transcription</keyword>
<feature type="region of interest" description="Disordered" evidence="9">
    <location>
        <begin position="582"/>
        <end position="621"/>
    </location>
</feature>
<proteinExistence type="predicted"/>
<keyword evidence="5" id="KW-0238">DNA-binding</keyword>